<feature type="domain" description="DCD" evidence="2">
    <location>
        <begin position="250"/>
        <end position="377"/>
    </location>
</feature>
<feature type="compositionally biased region" description="Basic and acidic residues" evidence="1">
    <location>
        <begin position="394"/>
        <end position="416"/>
    </location>
</feature>
<feature type="region of interest" description="Disordered" evidence="1">
    <location>
        <begin position="1"/>
        <end position="249"/>
    </location>
</feature>
<dbReference type="AlphaFoldDB" id="A0A2P5EJ34"/>
<dbReference type="PANTHER" id="PTHR46444">
    <property type="entry name" value="DCD (DEVELOPMENT AND CELL DEATH) DOMAIN PROTEIN-RELATED"/>
    <property type="match status" value="1"/>
</dbReference>
<dbReference type="PANTHER" id="PTHR46444:SF3">
    <property type="entry name" value="DCD (DEVELOPMENT AND CELL DEATH) DOMAIN PROTEIN"/>
    <property type="match status" value="1"/>
</dbReference>
<dbReference type="InterPro" id="IPR013989">
    <property type="entry name" value="Dev_and_cell_death_domain"/>
</dbReference>
<feature type="compositionally biased region" description="Polar residues" evidence="1">
    <location>
        <begin position="417"/>
        <end position="429"/>
    </location>
</feature>
<dbReference type="PROSITE" id="PS51222">
    <property type="entry name" value="DCD"/>
    <property type="match status" value="1"/>
</dbReference>
<dbReference type="SMART" id="SM00767">
    <property type="entry name" value="DCD"/>
    <property type="match status" value="1"/>
</dbReference>
<feature type="compositionally biased region" description="Basic and acidic residues" evidence="1">
    <location>
        <begin position="145"/>
        <end position="161"/>
    </location>
</feature>
<dbReference type="OrthoDB" id="1920894at2759"/>
<evidence type="ECO:0000256" key="1">
    <source>
        <dbReference type="SAM" id="MobiDB-lite"/>
    </source>
</evidence>
<evidence type="ECO:0000313" key="3">
    <source>
        <dbReference type="EMBL" id="PON85557.1"/>
    </source>
</evidence>
<feature type="compositionally biased region" description="Basic and acidic residues" evidence="1">
    <location>
        <begin position="441"/>
        <end position="477"/>
    </location>
</feature>
<feature type="compositionally biased region" description="Polar residues" evidence="1">
    <location>
        <begin position="645"/>
        <end position="654"/>
    </location>
</feature>
<feature type="compositionally biased region" description="Polar residues" evidence="1">
    <location>
        <begin position="47"/>
        <end position="60"/>
    </location>
</feature>
<name>A0A2P5EJ34_TREOI</name>
<comment type="caution">
    <text evidence="3">The sequence shown here is derived from an EMBL/GenBank/DDBJ whole genome shotgun (WGS) entry which is preliminary data.</text>
</comment>
<feature type="compositionally biased region" description="Basic and acidic residues" evidence="1">
    <location>
        <begin position="7"/>
        <end position="23"/>
    </location>
</feature>
<accession>A0A2P5EJ34</accession>
<dbReference type="Pfam" id="PF10539">
    <property type="entry name" value="Dev_Cell_Death"/>
    <property type="match status" value="1"/>
</dbReference>
<feature type="compositionally biased region" description="Basic and acidic residues" evidence="1">
    <location>
        <begin position="173"/>
        <end position="197"/>
    </location>
</feature>
<feature type="compositionally biased region" description="Basic residues" evidence="1">
    <location>
        <begin position="100"/>
        <end position="113"/>
    </location>
</feature>
<protein>
    <submittedName>
        <fullName evidence="3">Development/cell death domain containing protein</fullName>
    </submittedName>
</protein>
<reference evidence="4" key="1">
    <citation type="submission" date="2016-06" db="EMBL/GenBank/DDBJ databases">
        <title>Parallel loss of symbiosis genes in relatives of nitrogen-fixing non-legume Parasponia.</title>
        <authorList>
            <person name="Van Velzen R."/>
            <person name="Holmer R."/>
            <person name="Bu F."/>
            <person name="Rutten L."/>
            <person name="Van Zeijl A."/>
            <person name="Liu W."/>
            <person name="Santuari L."/>
            <person name="Cao Q."/>
            <person name="Sharma T."/>
            <person name="Shen D."/>
            <person name="Roswanjaya Y."/>
            <person name="Wardhani T."/>
            <person name="Kalhor M.S."/>
            <person name="Jansen J."/>
            <person name="Van den Hoogen J."/>
            <person name="Gungor B."/>
            <person name="Hartog M."/>
            <person name="Hontelez J."/>
            <person name="Verver J."/>
            <person name="Yang W.-C."/>
            <person name="Schijlen E."/>
            <person name="Repin R."/>
            <person name="Schilthuizen M."/>
            <person name="Schranz E."/>
            <person name="Heidstra R."/>
            <person name="Miyata K."/>
            <person name="Fedorova E."/>
            <person name="Kohlen W."/>
            <person name="Bisseling T."/>
            <person name="Smit S."/>
            <person name="Geurts R."/>
        </authorList>
    </citation>
    <scope>NUCLEOTIDE SEQUENCE [LARGE SCALE GENOMIC DNA]</scope>
    <source>
        <strain evidence="4">cv. RG33-2</strain>
    </source>
</reference>
<keyword evidence="4" id="KW-1185">Reference proteome</keyword>
<dbReference type="EMBL" id="JXTC01000146">
    <property type="protein sequence ID" value="PON85557.1"/>
    <property type="molecule type" value="Genomic_DNA"/>
</dbReference>
<evidence type="ECO:0000259" key="2">
    <source>
        <dbReference type="PROSITE" id="PS51222"/>
    </source>
</evidence>
<dbReference type="Proteomes" id="UP000237000">
    <property type="component" value="Unassembled WGS sequence"/>
</dbReference>
<feature type="region of interest" description="Disordered" evidence="1">
    <location>
        <begin position="386"/>
        <end position="481"/>
    </location>
</feature>
<sequence length="675" mass="76505">MEQENNNVEKDEKKTESPMEAPDKPVGSPAEAFCKQTETSAEAVLSEPTNNVTEASSKPTDTPAETPAEVLSKTKDTTAEPAEIPSKVSDILESSEKKTPKSLKAKSKIRKKSLAVNGQKAIKNKGASQPQGKIKKKKNNIVLQGKKESGNNEEDKTKEQISGKVNKPDIIANEEHAEKINQAEKNKEKVSESDKSHQKLKKGEKRRWSDGNSKNQKNKEKLAETNKSPETEKKIEKVDGKSPRSGKKKEKIDGLIFMCSGKTKPDCFHYRVMGVSMGKKDNVLRIRPGLKLFLYDFDLKLLYGIYKASSSGGISLEPKAFGGKFPAQVRFNVHRDCLPLPESVFKKAIKENYNERNKFKTELTRPQVRKLMALYRPAEVHSSVAIRSPPAAATRDKAVRERERESGSFSARKRESGSLSARNKESGSLSARKRESRSHREKQVRDSRANDDSRSRRRLPNERDQNRGHRQVRREGSPRNLYLTEKEYRIYGLRGERRNLTPPSHTSDPTLETYRRDYEREHLLGHPNLILRDSVPADRETAHAEPLYLSEREYPAYSHGARRELPPPVPATGLDPYAEDPYYSYYFSGSSVDPYLPPHRREDIRSGTYVVGGRRESHMVDGADPLRRRELERLDRLYATTYPSDSLSGYSHTYQTRHEAAASSRYPAGSSYSYR</sequence>
<proteinExistence type="predicted"/>
<feature type="compositionally biased region" description="Basic and acidic residues" evidence="1">
    <location>
        <begin position="217"/>
        <end position="242"/>
    </location>
</feature>
<evidence type="ECO:0000313" key="4">
    <source>
        <dbReference type="Proteomes" id="UP000237000"/>
    </source>
</evidence>
<dbReference type="InParanoid" id="A0A2P5EJ34"/>
<organism evidence="3 4">
    <name type="scientific">Trema orientale</name>
    <name type="common">Charcoal tree</name>
    <name type="synonym">Celtis orientalis</name>
    <dbReference type="NCBI Taxonomy" id="63057"/>
    <lineage>
        <taxon>Eukaryota</taxon>
        <taxon>Viridiplantae</taxon>
        <taxon>Streptophyta</taxon>
        <taxon>Embryophyta</taxon>
        <taxon>Tracheophyta</taxon>
        <taxon>Spermatophyta</taxon>
        <taxon>Magnoliopsida</taxon>
        <taxon>eudicotyledons</taxon>
        <taxon>Gunneridae</taxon>
        <taxon>Pentapetalae</taxon>
        <taxon>rosids</taxon>
        <taxon>fabids</taxon>
        <taxon>Rosales</taxon>
        <taxon>Cannabaceae</taxon>
        <taxon>Trema</taxon>
    </lineage>
</organism>
<gene>
    <name evidence="3" type="ORF">TorRG33x02_187060</name>
</gene>
<feature type="region of interest" description="Disordered" evidence="1">
    <location>
        <begin position="645"/>
        <end position="675"/>
    </location>
</feature>